<name>A0A9D2S0Y6_9FIRM</name>
<proteinExistence type="predicted"/>
<dbReference type="GO" id="GO:0005524">
    <property type="term" value="F:ATP binding"/>
    <property type="evidence" value="ECO:0007669"/>
    <property type="project" value="UniProtKB-KW"/>
</dbReference>
<gene>
    <name evidence="4" type="ORF">H9943_06065</name>
</gene>
<evidence type="ECO:0000259" key="3">
    <source>
        <dbReference type="Pfam" id="PF01656"/>
    </source>
</evidence>
<evidence type="ECO:0000313" key="5">
    <source>
        <dbReference type="Proteomes" id="UP000824209"/>
    </source>
</evidence>
<dbReference type="GO" id="GO:0016887">
    <property type="term" value="F:ATP hydrolysis activity"/>
    <property type="evidence" value="ECO:0007669"/>
    <property type="project" value="TreeGrafter"/>
</dbReference>
<reference evidence="4" key="1">
    <citation type="journal article" date="2021" name="PeerJ">
        <title>Extensive microbial diversity within the chicken gut microbiome revealed by metagenomics and culture.</title>
        <authorList>
            <person name="Gilroy R."/>
            <person name="Ravi A."/>
            <person name="Getino M."/>
            <person name="Pursley I."/>
            <person name="Horton D.L."/>
            <person name="Alikhan N.F."/>
            <person name="Baker D."/>
            <person name="Gharbi K."/>
            <person name="Hall N."/>
            <person name="Watson M."/>
            <person name="Adriaenssens E.M."/>
            <person name="Foster-Nyarko E."/>
            <person name="Jarju S."/>
            <person name="Secka A."/>
            <person name="Antonio M."/>
            <person name="Oren A."/>
            <person name="Chaudhuri R.R."/>
            <person name="La Ragione R."/>
            <person name="Hildebrand F."/>
            <person name="Pallen M.J."/>
        </authorList>
    </citation>
    <scope>NUCLEOTIDE SEQUENCE</scope>
    <source>
        <strain evidence="4">ChiBcec8-14828</strain>
    </source>
</reference>
<dbReference type="AlphaFoldDB" id="A0A9D2S0Y6"/>
<dbReference type="EMBL" id="DWYA01000054">
    <property type="protein sequence ID" value="HJB39947.1"/>
    <property type="molecule type" value="Genomic_DNA"/>
</dbReference>
<dbReference type="GO" id="GO:0005829">
    <property type="term" value="C:cytosol"/>
    <property type="evidence" value="ECO:0007669"/>
    <property type="project" value="TreeGrafter"/>
</dbReference>
<dbReference type="SUPFAM" id="SSF52540">
    <property type="entry name" value="P-loop containing nucleoside triphosphate hydrolases"/>
    <property type="match status" value="1"/>
</dbReference>
<dbReference type="Proteomes" id="UP000824209">
    <property type="component" value="Unassembled WGS sequence"/>
</dbReference>
<dbReference type="Gene3D" id="3.40.50.300">
    <property type="entry name" value="P-loop containing nucleotide triphosphate hydrolases"/>
    <property type="match status" value="1"/>
</dbReference>
<dbReference type="InterPro" id="IPR002586">
    <property type="entry name" value="CobQ/CobB/MinD/ParA_Nub-bd_dom"/>
</dbReference>
<dbReference type="InterPro" id="IPR027417">
    <property type="entry name" value="P-loop_NTPase"/>
</dbReference>
<keyword evidence="1" id="KW-0547">Nucleotide-binding</keyword>
<comment type="caution">
    <text evidence="4">The sequence shown here is derived from an EMBL/GenBank/DDBJ whole genome shotgun (WGS) entry which is preliminary data.</text>
</comment>
<dbReference type="GO" id="GO:0051782">
    <property type="term" value="P:negative regulation of cell division"/>
    <property type="evidence" value="ECO:0007669"/>
    <property type="project" value="TreeGrafter"/>
</dbReference>
<accession>A0A9D2S0Y6</accession>
<organism evidence="4 5">
    <name type="scientific">Candidatus Ruthenibacterium avium</name>
    <dbReference type="NCBI Taxonomy" id="2838751"/>
    <lineage>
        <taxon>Bacteria</taxon>
        <taxon>Bacillati</taxon>
        <taxon>Bacillota</taxon>
        <taxon>Clostridia</taxon>
        <taxon>Eubacteriales</taxon>
        <taxon>Oscillospiraceae</taxon>
        <taxon>Ruthenibacterium</taxon>
    </lineage>
</organism>
<dbReference type="PANTHER" id="PTHR43384">
    <property type="entry name" value="SEPTUM SITE-DETERMINING PROTEIN MIND HOMOLOG, CHLOROPLASTIC-RELATED"/>
    <property type="match status" value="1"/>
</dbReference>
<feature type="domain" description="CobQ/CobB/MinD/ParA nucleotide binding" evidence="3">
    <location>
        <begin position="6"/>
        <end position="214"/>
    </location>
</feature>
<dbReference type="Pfam" id="PF01656">
    <property type="entry name" value="CbiA"/>
    <property type="match status" value="1"/>
</dbReference>
<dbReference type="InterPro" id="IPR050625">
    <property type="entry name" value="ParA/MinD_ATPase"/>
</dbReference>
<reference evidence="4" key="2">
    <citation type="submission" date="2021-04" db="EMBL/GenBank/DDBJ databases">
        <authorList>
            <person name="Gilroy R."/>
        </authorList>
    </citation>
    <scope>NUCLEOTIDE SEQUENCE</scope>
    <source>
        <strain evidence="4">ChiBcec8-14828</strain>
    </source>
</reference>
<evidence type="ECO:0000313" key="4">
    <source>
        <dbReference type="EMBL" id="HJB39947.1"/>
    </source>
</evidence>
<evidence type="ECO:0000256" key="2">
    <source>
        <dbReference type="ARBA" id="ARBA00022840"/>
    </source>
</evidence>
<dbReference type="GO" id="GO:0009898">
    <property type="term" value="C:cytoplasmic side of plasma membrane"/>
    <property type="evidence" value="ECO:0007669"/>
    <property type="project" value="TreeGrafter"/>
</dbReference>
<evidence type="ECO:0000256" key="1">
    <source>
        <dbReference type="ARBA" id="ARBA00022741"/>
    </source>
</evidence>
<keyword evidence="2" id="KW-0067">ATP-binding</keyword>
<sequence length="245" mass="25578">MAARVIMVASGKGGTGKSTVSVFTAGCLAKRGRRVLLVELDSGLRSVDYIAGIAGKTVYDIGDILEGRCDAAKAIVESPLYKGLYVVSAPYSGGNVRVDALAAFVRSAREVFDDIFLDTAAGMGVPFLAAMSVCTMGLIVITPDPVATRDGRIVCDALCEHGVTQLRLVINKVPPTIEECGVNDLDECIDTVGAQLLGVVPLRQAVADAGSHGLGLPPSEKEIAHAVFHAMAARLCGEEVPLLVR</sequence>
<dbReference type="PANTHER" id="PTHR43384:SF6">
    <property type="entry name" value="SEPTUM SITE-DETERMINING PROTEIN MIND HOMOLOG, CHLOROPLASTIC"/>
    <property type="match status" value="1"/>
</dbReference>
<protein>
    <submittedName>
        <fullName evidence="4">AAA family ATPase</fullName>
    </submittedName>
</protein>